<dbReference type="Proteomes" id="UP000034368">
    <property type="component" value="Unassembled WGS sequence"/>
</dbReference>
<dbReference type="InterPro" id="IPR029044">
    <property type="entry name" value="Nucleotide-diphossugar_trans"/>
</dbReference>
<dbReference type="Gene3D" id="3.90.550.10">
    <property type="entry name" value="Spore Coat Polysaccharide Biosynthesis Protein SpsA, Chain A"/>
    <property type="match status" value="1"/>
</dbReference>
<dbReference type="GO" id="GO:0016757">
    <property type="term" value="F:glycosyltransferase activity"/>
    <property type="evidence" value="ECO:0007669"/>
    <property type="project" value="UniProtKB-KW"/>
</dbReference>
<keyword evidence="3 5" id="KW-0808">Transferase</keyword>
<sequence>MSHNPPVTINLAVRNGAKFIRHTLNSVKSQTYGNMEINVFDNNSNDETVEIVTTEFPEYKLTRSGENIGIWAAQEKLFDISNGKYIVALTDVILDPYFIENAVSIMEYDDKIGAVQAKIYQMNLYSNNEPEKTNVIDCVGFKIFHSRKIINDGQGEVNNGQFGEVKEIFGVEGAVPIFRKKTLEDCKINGHFIDPIYRVGPLGYGDDLDLAWRMNMFGWKQIYAPNVIAYHDRSTTKGYAKKWLQYFSRRSERSRIDIEKRRLDWRNVRWTIIKNDYIINILKDLPRILLREIQVLGYAVLFEPKVLMAIPGFISGLPTILKTRKEVMRRARRTSREMRKWMN</sequence>
<protein>
    <submittedName>
        <fullName evidence="5">Glycosyl transferase family protein</fullName>
    </submittedName>
</protein>
<dbReference type="PANTHER" id="PTHR43179">
    <property type="entry name" value="RHAMNOSYLTRANSFERASE WBBL"/>
    <property type="match status" value="1"/>
</dbReference>
<dbReference type="PANTHER" id="PTHR43179:SF12">
    <property type="entry name" value="GALACTOFURANOSYLTRANSFERASE GLFT2"/>
    <property type="match status" value="1"/>
</dbReference>
<dbReference type="EMBL" id="LCKD01000003">
    <property type="protein sequence ID" value="KKT90292.1"/>
    <property type="molecule type" value="Genomic_DNA"/>
</dbReference>
<name>A0A0G1NB15_9BACT</name>
<comment type="caution">
    <text evidence="5">The sequence shown here is derived from an EMBL/GenBank/DDBJ whole genome shotgun (WGS) entry which is preliminary data.</text>
</comment>
<evidence type="ECO:0000313" key="6">
    <source>
        <dbReference type="Proteomes" id="UP000034368"/>
    </source>
</evidence>
<dbReference type="InterPro" id="IPR001173">
    <property type="entry name" value="Glyco_trans_2-like"/>
</dbReference>
<dbReference type="AlphaFoldDB" id="A0A0G1NB15"/>
<feature type="domain" description="Glycosyltransferase 2-like" evidence="4">
    <location>
        <begin position="12"/>
        <end position="118"/>
    </location>
</feature>
<organism evidence="5 6">
    <name type="scientific">Candidatus Yanofskybacteria bacterium GW2011_GWB1_45_11</name>
    <dbReference type="NCBI Taxonomy" id="1619026"/>
    <lineage>
        <taxon>Bacteria</taxon>
        <taxon>Candidatus Yanofskyibacteriota</taxon>
    </lineage>
</organism>
<evidence type="ECO:0000313" key="5">
    <source>
        <dbReference type="EMBL" id="KKT90292.1"/>
    </source>
</evidence>
<evidence type="ECO:0000256" key="1">
    <source>
        <dbReference type="ARBA" id="ARBA00006739"/>
    </source>
</evidence>
<accession>A0A0G1NB15</accession>
<comment type="similarity">
    <text evidence="1">Belongs to the glycosyltransferase 2 family.</text>
</comment>
<evidence type="ECO:0000256" key="3">
    <source>
        <dbReference type="ARBA" id="ARBA00022679"/>
    </source>
</evidence>
<gene>
    <name evidence="5" type="ORF">UW90_C0003G0016</name>
</gene>
<reference evidence="5 6" key="1">
    <citation type="journal article" date="2015" name="Nature">
        <title>rRNA introns, odd ribosomes, and small enigmatic genomes across a large radiation of phyla.</title>
        <authorList>
            <person name="Brown C.T."/>
            <person name="Hug L.A."/>
            <person name="Thomas B.C."/>
            <person name="Sharon I."/>
            <person name="Castelle C.J."/>
            <person name="Singh A."/>
            <person name="Wilkins M.J."/>
            <person name="Williams K.H."/>
            <person name="Banfield J.F."/>
        </authorList>
    </citation>
    <scope>NUCLEOTIDE SEQUENCE [LARGE SCALE GENOMIC DNA]</scope>
</reference>
<evidence type="ECO:0000259" key="4">
    <source>
        <dbReference type="Pfam" id="PF00535"/>
    </source>
</evidence>
<dbReference type="SUPFAM" id="SSF53448">
    <property type="entry name" value="Nucleotide-diphospho-sugar transferases"/>
    <property type="match status" value="1"/>
</dbReference>
<evidence type="ECO:0000256" key="2">
    <source>
        <dbReference type="ARBA" id="ARBA00022676"/>
    </source>
</evidence>
<proteinExistence type="inferred from homology"/>
<dbReference type="Pfam" id="PF00535">
    <property type="entry name" value="Glycos_transf_2"/>
    <property type="match status" value="1"/>
</dbReference>
<keyword evidence="2" id="KW-0328">Glycosyltransferase</keyword>